<dbReference type="PANTHER" id="PTHR12358:SF111">
    <property type="entry name" value="CERAMIDE KINASE, ISOFORM A"/>
    <property type="match status" value="1"/>
</dbReference>
<organism evidence="1 2">
    <name type="scientific">Nepenthes gracilis</name>
    <name type="common">Slender pitcher plant</name>
    <dbReference type="NCBI Taxonomy" id="150966"/>
    <lineage>
        <taxon>Eukaryota</taxon>
        <taxon>Viridiplantae</taxon>
        <taxon>Streptophyta</taxon>
        <taxon>Embryophyta</taxon>
        <taxon>Tracheophyta</taxon>
        <taxon>Spermatophyta</taxon>
        <taxon>Magnoliopsida</taxon>
        <taxon>eudicotyledons</taxon>
        <taxon>Gunneridae</taxon>
        <taxon>Pentapetalae</taxon>
        <taxon>Caryophyllales</taxon>
        <taxon>Nepenthaceae</taxon>
        <taxon>Nepenthes</taxon>
    </lineage>
</organism>
<keyword evidence="2" id="KW-1185">Reference proteome</keyword>
<gene>
    <name evidence="1" type="ORF">Nepgr_031379</name>
</gene>
<dbReference type="PROSITE" id="PS51257">
    <property type="entry name" value="PROKAR_LIPOPROTEIN"/>
    <property type="match status" value="1"/>
</dbReference>
<evidence type="ECO:0008006" key="3">
    <source>
        <dbReference type="Google" id="ProtNLM"/>
    </source>
</evidence>
<dbReference type="GO" id="GO:0001729">
    <property type="term" value="F:ceramide kinase activity"/>
    <property type="evidence" value="ECO:0007669"/>
    <property type="project" value="TreeGrafter"/>
</dbReference>
<accession>A0AAD3Y7G7</accession>
<dbReference type="InterPro" id="IPR050187">
    <property type="entry name" value="Lipid_Phosphate_FormReg"/>
</dbReference>
<protein>
    <recommendedName>
        <fullName evidence="3">DAGKc domain-containing protein</fullName>
    </recommendedName>
</protein>
<evidence type="ECO:0000313" key="2">
    <source>
        <dbReference type="Proteomes" id="UP001279734"/>
    </source>
</evidence>
<sequence>MHIESRTPAKMLVILNPGSGCSCSSKVFHGMVEPIFKVLNDLLNRDNQKEAISILIGIIPAVSDNSLVWTVLGIRDSVSAAFAIVKDIFPGGIYFTIVSGHICAKY</sequence>
<name>A0AAD3Y7G7_NEPGR</name>
<reference evidence="1" key="1">
    <citation type="submission" date="2023-05" db="EMBL/GenBank/DDBJ databases">
        <title>Nepenthes gracilis genome sequencing.</title>
        <authorList>
            <person name="Fukushima K."/>
        </authorList>
    </citation>
    <scope>NUCLEOTIDE SEQUENCE</scope>
    <source>
        <strain evidence="1">SING2019-196</strain>
    </source>
</reference>
<proteinExistence type="predicted"/>
<dbReference type="EMBL" id="BSYO01000036">
    <property type="protein sequence ID" value="GMH29536.1"/>
    <property type="molecule type" value="Genomic_DNA"/>
</dbReference>
<comment type="caution">
    <text evidence="1">The sequence shown here is derived from an EMBL/GenBank/DDBJ whole genome shotgun (WGS) entry which is preliminary data.</text>
</comment>
<dbReference type="Proteomes" id="UP001279734">
    <property type="component" value="Unassembled WGS sequence"/>
</dbReference>
<dbReference type="GO" id="GO:0016020">
    <property type="term" value="C:membrane"/>
    <property type="evidence" value="ECO:0007669"/>
    <property type="project" value="GOC"/>
</dbReference>
<dbReference type="AlphaFoldDB" id="A0AAD3Y7G7"/>
<dbReference type="PANTHER" id="PTHR12358">
    <property type="entry name" value="SPHINGOSINE KINASE"/>
    <property type="match status" value="1"/>
</dbReference>
<evidence type="ECO:0000313" key="1">
    <source>
        <dbReference type="EMBL" id="GMH29536.1"/>
    </source>
</evidence>
<dbReference type="GO" id="GO:0006672">
    <property type="term" value="P:ceramide metabolic process"/>
    <property type="evidence" value="ECO:0007669"/>
    <property type="project" value="TreeGrafter"/>
</dbReference>